<reference evidence="3 4" key="1">
    <citation type="journal article" date="2017" name="Elife">
        <title>Extensive horizontal gene transfer in cheese-associated bacteria.</title>
        <authorList>
            <person name="Bonham K.S."/>
            <person name="Wolfe B.E."/>
            <person name="Dutton R.J."/>
        </authorList>
    </citation>
    <scope>NUCLEOTIDE SEQUENCE [LARGE SCALE GENOMIC DNA]</scope>
    <source>
        <strain evidence="3 4">JB196</strain>
    </source>
</reference>
<evidence type="ECO:0000313" key="4">
    <source>
        <dbReference type="Proteomes" id="UP000252479"/>
    </source>
</evidence>
<organism evidence="3 4">
    <name type="scientific">Vibrio casei</name>
    <dbReference type="NCBI Taxonomy" id="673372"/>
    <lineage>
        <taxon>Bacteria</taxon>
        <taxon>Pseudomonadati</taxon>
        <taxon>Pseudomonadota</taxon>
        <taxon>Gammaproteobacteria</taxon>
        <taxon>Vibrionales</taxon>
        <taxon>Vibrionaceae</taxon>
        <taxon>Vibrio</taxon>
    </lineage>
</organism>
<protein>
    <recommendedName>
        <fullName evidence="5">YtxH domain-containing protein</fullName>
    </recommendedName>
</protein>
<keyword evidence="4" id="KW-1185">Reference proteome</keyword>
<feature type="signal peptide" evidence="2">
    <location>
        <begin position="1"/>
        <end position="21"/>
    </location>
</feature>
<proteinExistence type="predicted"/>
<dbReference type="Proteomes" id="UP000252479">
    <property type="component" value="Unassembled WGS sequence"/>
</dbReference>
<name>A0A368LIV7_9VIBR</name>
<feature type="region of interest" description="Disordered" evidence="1">
    <location>
        <begin position="39"/>
        <end position="65"/>
    </location>
</feature>
<keyword evidence="2" id="KW-0732">Signal</keyword>
<evidence type="ECO:0000256" key="1">
    <source>
        <dbReference type="SAM" id="MobiDB-lite"/>
    </source>
</evidence>
<accession>A0A368LIV7</accession>
<dbReference type="PROSITE" id="PS51257">
    <property type="entry name" value="PROKAR_LIPOPROTEIN"/>
    <property type="match status" value="1"/>
</dbReference>
<dbReference type="AlphaFoldDB" id="A0A368LIV7"/>
<evidence type="ECO:0000313" key="3">
    <source>
        <dbReference type="EMBL" id="RCS70637.1"/>
    </source>
</evidence>
<evidence type="ECO:0000256" key="2">
    <source>
        <dbReference type="SAM" id="SignalP"/>
    </source>
</evidence>
<dbReference type="EMBL" id="QPGL01000002">
    <property type="protein sequence ID" value="RCS70637.1"/>
    <property type="molecule type" value="Genomic_DNA"/>
</dbReference>
<dbReference type="OrthoDB" id="6106414at2"/>
<feature type="chain" id="PRO_5016925561" description="YtxH domain-containing protein" evidence="2">
    <location>
        <begin position="22"/>
        <end position="65"/>
    </location>
</feature>
<gene>
    <name evidence="3" type="ORF">CIK83_14570</name>
</gene>
<comment type="caution">
    <text evidence="3">The sequence shown here is derived from an EMBL/GenBank/DDBJ whole genome shotgun (WGS) entry which is preliminary data.</text>
</comment>
<evidence type="ECO:0008006" key="5">
    <source>
        <dbReference type="Google" id="ProtNLM"/>
    </source>
</evidence>
<sequence>MNIKSIGYRFLVILGMAFALAACSDEGPMEKAGEKIDDTAEQTQNAVEDSCENVKESLDAEDQDC</sequence>
<dbReference type="GeneID" id="303190146"/>
<dbReference type="RefSeq" id="WP_086960068.1">
    <property type="nucleotide sequence ID" value="NZ_AP018681.1"/>
</dbReference>